<evidence type="ECO:0000313" key="7">
    <source>
        <dbReference type="EMBL" id="KKO11320.1"/>
    </source>
</evidence>
<dbReference type="CDD" id="cd24034">
    <property type="entry name" value="ASKHA_NBD_O66634-like_rpt1"/>
    <property type="match status" value="1"/>
</dbReference>
<dbReference type="Pfam" id="PF09989">
    <property type="entry name" value="DUF2229"/>
    <property type="match status" value="1"/>
</dbReference>
<keyword evidence="2" id="KW-0479">Metal-binding</keyword>
<evidence type="ECO:0000256" key="3">
    <source>
        <dbReference type="ARBA" id="ARBA00023004"/>
    </source>
</evidence>
<dbReference type="InterPro" id="IPR002731">
    <property type="entry name" value="ATPase_BadF"/>
</dbReference>
<dbReference type="InterPro" id="IPR043129">
    <property type="entry name" value="ATPase_NBD"/>
</dbReference>
<dbReference type="GO" id="GO:0046872">
    <property type="term" value="F:metal ion binding"/>
    <property type="evidence" value="ECO:0007669"/>
    <property type="project" value="UniProtKB-KW"/>
</dbReference>
<dbReference type="AlphaFoldDB" id="A0A0F9W4S5"/>
<evidence type="ECO:0000256" key="1">
    <source>
        <dbReference type="ARBA" id="ARBA00001966"/>
    </source>
</evidence>
<dbReference type="PANTHER" id="PTHR32329:SF7">
    <property type="entry name" value="ACTIVATOR OF 2-HYDROXYACYL-COA-HYDRATASE"/>
    <property type="match status" value="1"/>
</dbReference>
<feature type="domain" description="DUF2229" evidence="6">
    <location>
        <begin position="731"/>
        <end position="949"/>
    </location>
</feature>
<dbReference type="InterPro" id="IPR018709">
    <property type="entry name" value="CoA_activase_DUF2229"/>
</dbReference>
<proteinExistence type="predicted"/>
<dbReference type="GO" id="GO:0051536">
    <property type="term" value="F:iron-sulfur cluster binding"/>
    <property type="evidence" value="ECO:0007669"/>
    <property type="project" value="UniProtKB-KW"/>
</dbReference>
<reference evidence="7" key="1">
    <citation type="journal article" date="2015" name="Nature">
        <title>Complex archaea that bridge the gap between prokaryotes and eukaryotes.</title>
        <authorList>
            <person name="Spang A."/>
            <person name="Saw J.H."/>
            <person name="Jorgensen S.L."/>
            <person name="Zaremba-Niedzwiedzka K."/>
            <person name="Martijn J."/>
            <person name="Lind A.E."/>
            <person name="van Eijk R."/>
            <person name="Schleper C."/>
            <person name="Guy L."/>
            <person name="Ettema T.J."/>
        </authorList>
    </citation>
    <scope>NUCLEOTIDE SEQUENCE</scope>
</reference>
<accession>A0A0F9W4S5</accession>
<evidence type="ECO:0000259" key="6">
    <source>
        <dbReference type="Pfam" id="PF09989"/>
    </source>
</evidence>
<dbReference type="CDD" id="cd24035">
    <property type="entry name" value="ASKHA_NBD_O66634-like_rpt2"/>
    <property type="match status" value="1"/>
</dbReference>
<evidence type="ECO:0000256" key="4">
    <source>
        <dbReference type="ARBA" id="ARBA00023014"/>
    </source>
</evidence>
<comment type="cofactor">
    <cofactor evidence="1">
        <name>[4Fe-4S] cluster</name>
        <dbReference type="ChEBI" id="CHEBI:49883"/>
    </cofactor>
</comment>
<feature type="domain" description="ATPase BadF/BadG/BcrA/BcrD type" evidence="5">
    <location>
        <begin position="5"/>
        <end position="285"/>
    </location>
</feature>
<keyword evidence="3" id="KW-0408">Iron</keyword>
<dbReference type="Pfam" id="PF01869">
    <property type="entry name" value="BcrAD_BadFG"/>
    <property type="match status" value="2"/>
</dbReference>
<dbReference type="PANTHER" id="PTHR32329">
    <property type="entry name" value="BIFUNCTIONAL PROTEIN [INCLUDES 2-HYDROXYACYL-COA DEHYDRATASE (N-TER) AND ITS ACTIVATOR DOMAIN (C_TERM)-RELATED"/>
    <property type="match status" value="1"/>
</dbReference>
<dbReference type="InterPro" id="IPR051805">
    <property type="entry name" value="Dehydratase_Activator_Redct"/>
</dbReference>
<dbReference type="Gene3D" id="3.30.420.40">
    <property type="match status" value="4"/>
</dbReference>
<dbReference type="EMBL" id="LAZR01000003">
    <property type="protein sequence ID" value="KKO11320.1"/>
    <property type="molecule type" value="Genomic_DNA"/>
</dbReference>
<comment type="caution">
    <text evidence="7">The sequence shown here is derived from an EMBL/GenBank/DDBJ whole genome shotgun (WGS) entry which is preliminary data.</text>
</comment>
<evidence type="ECO:0000259" key="5">
    <source>
        <dbReference type="Pfam" id="PF01869"/>
    </source>
</evidence>
<evidence type="ECO:0000256" key="2">
    <source>
        <dbReference type="ARBA" id="ARBA00022723"/>
    </source>
</evidence>
<protein>
    <recommendedName>
        <fullName evidence="8">CoA activase</fullName>
    </recommendedName>
</protein>
<dbReference type="InterPro" id="IPR008275">
    <property type="entry name" value="CoA_E_activase_dom"/>
</dbReference>
<evidence type="ECO:0008006" key="8">
    <source>
        <dbReference type="Google" id="ProtNLM"/>
    </source>
</evidence>
<gene>
    <name evidence="7" type="ORF">LCGC14_0018000</name>
</gene>
<keyword evidence="4" id="KW-0411">Iron-sulfur</keyword>
<name>A0A0F9W4S5_9ZZZZ</name>
<organism evidence="7">
    <name type="scientific">marine sediment metagenome</name>
    <dbReference type="NCBI Taxonomy" id="412755"/>
    <lineage>
        <taxon>unclassified sequences</taxon>
        <taxon>metagenomes</taxon>
        <taxon>ecological metagenomes</taxon>
    </lineage>
</organism>
<sequence length="1053" mass="113633">MTGYVGIDIGAVSATAALIVDAGDAAVRPGDLQPIDMAGDGAGPGGRLYLARYRRTRGKPLAAATDLLDEIVDAIGADNIRGVCLTGSGSQAVAGKLHAHVINEFKAVAVGLSAIGVHVRTVFEMGGESSKYLRLAPTDGGDLSIVDYATNGDCAAGTGSFIDQQCGRLHYDVANIGEVVGSADRAAQVAGRCSVFAKSDMVHAQQKGYTPPEVLWGLCNAVARNFRTAVVRSHPVEPPVVFIGGVAANSAVVGAIRETFDLDDTQLIVPPASAHLPAIGAAVVASRERADTALGHIDDLRRASDSNGETFPTSPPLSMDRTVLLRDKVAQYERVDDGDPIDGYLGVDIGSVSTNVVVIDTGGRVISEIYTETKGRPIEVVAEALRQIEDQWAGRLTIRGAGTTGSGRELIGELIGADTINDEITAHKTGATYVGQTLLDGQLPDTIFEIGGQDSKYIRLDDGVVVDFTMNEACAAGTGSFLEERAEELDIAIKGEFAELALSSSAPIRLGERCTVFMERDVNSYLQRGAAKADLVAGLAYSVVYNYINRVVRGRKIGDCIFFQGGTAYNDAVAAAFAAVTGKQIIVPPHNGVIGAIGVALLARDKMSAERTRRTRSLDEIEAAVEGRYVAEGAPEDESAEPATSSFRGYDLSKVHYTLREFICKGCSNACQIQEFDVEGNKTYWGDKCSDRYRKRAKTAHKPVIDDLFALREQWMFDESHLPPPDPGAPRVGIPLTMFSWEQLPFWRTLLAEMGFATVLSEPTNKKVIQAGLDSVVAEPCFPIIVAHGHVANLQDKDVDHILLPNIISMETPETDNNAFLCPWHQTLPFVCRRAPALRDPGLRLLSPQVHFDEGPKAVARELQEFFKPLRIPGRRVAAAVEAAYRAQNAFIQRLVDAGQQAMARLDETGETGIVFVGRPYNIHDAGVNLSVARKLRDNYGVNCLPMECLEIAGIDIQDINTNMYWELGRRLIAVAKLVGRHPHLHIIYITNFKCGPDSFLKQFVAAASGKPFLTLQFDGHSNDAGIMTRCEAYLDSKGVLRPWRREPAPQTV</sequence>
<dbReference type="SUPFAM" id="SSF53067">
    <property type="entry name" value="Actin-like ATPase domain"/>
    <property type="match status" value="2"/>
</dbReference>
<dbReference type="NCBIfam" id="TIGR00241">
    <property type="entry name" value="CoA_E_activ"/>
    <property type="match status" value="1"/>
</dbReference>
<feature type="domain" description="ATPase BadF/BadG/BcrA/BcrD type" evidence="5">
    <location>
        <begin position="345"/>
        <end position="603"/>
    </location>
</feature>